<organism evidence="1 2">
    <name type="scientific">Paenibacillus ferrarius</name>
    <dbReference type="NCBI Taxonomy" id="1469647"/>
    <lineage>
        <taxon>Bacteria</taxon>
        <taxon>Bacillati</taxon>
        <taxon>Bacillota</taxon>
        <taxon>Bacilli</taxon>
        <taxon>Bacillales</taxon>
        <taxon>Paenibacillaceae</taxon>
        <taxon>Paenibacillus</taxon>
    </lineage>
</organism>
<evidence type="ECO:0000313" key="2">
    <source>
        <dbReference type="Proteomes" id="UP000190626"/>
    </source>
</evidence>
<keyword evidence="2" id="KW-1185">Reference proteome</keyword>
<dbReference type="EMBL" id="MBTG01000013">
    <property type="protein sequence ID" value="OPH57133.1"/>
    <property type="molecule type" value="Genomic_DNA"/>
</dbReference>
<name>A0A1V4HJ29_9BACL</name>
<reference evidence="2" key="1">
    <citation type="submission" date="2016-07" db="EMBL/GenBank/DDBJ databases">
        <authorList>
            <person name="Florea S."/>
            <person name="Webb J.S."/>
            <person name="Jaromczyk J."/>
            <person name="Schardl C.L."/>
        </authorList>
    </citation>
    <scope>NUCLEOTIDE SEQUENCE [LARGE SCALE GENOMIC DNA]</scope>
    <source>
        <strain evidence="2">CY1</strain>
    </source>
</reference>
<dbReference type="RefSeq" id="WP_079413641.1">
    <property type="nucleotide sequence ID" value="NZ_MBTG01000013.1"/>
</dbReference>
<sequence length="186" mass="20973">MPTHHVQIWAVNDGEKIHREDLTNPNRHSNSVWNDQVVQIFGARNEVVALQLIVQTSEYAIRDVTVEVSALTHTTNKGITIHNQRTHPEDPNDYVGRRIEVFTEHYLYVSPELTTPPQWFYVASAPPLQQSGWIPDALIPHDAHRGPGEQPVHVQALTNQGFWIDIYIPDESAIQSGIYSGAITVS</sequence>
<dbReference type="Proteomes" id="UP000190626">
    <property type="component" value="Unassembled WGS sequence"/>
</dbReference>
<accession>A0A1V4HJ29</accession>
<dbReference type="AlphaFoldDB" id="A0A1V4HJ29"/>
<dbReference type="OrthoDB" id="177619at2"/>
<comment type="caution">
    <text evidence="1">The sequence shown here is derived from an EMBL/GenBank/DDBJ whole genome shotgun (WGS) entry which is preliminary data.</text>
</comment>
<gene>
    <name evidence="1" type="ORF">BC351_25010</name>
</gene>
<dbReference type="STRING" id="1469647.BC351_25010"/>
<evidence type="ECO:0000313" key="1">
    <source>
        <dbReference type="EMBL" id="OPH57133.1"/>
    </source>
</evidence>
<proteinExistence type="predicted"/>
<protein>
    <submittedName>
        <fullName evidence="1">Uncharacterized protein</fullName>
    </submittedName>
</protein>